<reference evidence="3 4" key="1">
    <citation type="submission" date="2014-06" db="EMBL/GenBank/DDBJ databases">
        <authorList>
            <person name="Swart Estienne"/>
        </authorList>
    </citation>
    <scope>NUCLEOTIDE SEQUENCE [LARGE SCALE GENOMIC DNA]</scope>
    <source>
        <strain evidence="3 4">130c</strain>
    </source>
</reference>
<keyword evidence="1" id="KW-0175">Coiled coil</keyword>
<keyword evidence="4" id="KW-1185">Reference proteome</keyword>
<evidence type="ECO:0000313" key="3">
    <source>
        <dbReference type="EMBL" id="CDW87130.1"/>
    </source>
</evidence>
<feature type="chain" id="PRO_5001729712" evidence="2">
    <location>
        <begin position="24"/>
        <end position="90"/>
    </location>
</feature>
<dbReference type="AlphaFoldDB" id="A0A078AXD9"/>
<sequence length="90" mass="10005">MRKSTLVLLFAVFAIFMISFTEASMIKAKTQAKAMDSKLQAKRDKIRAAQEQLKSFASREEAKAFAKNAVEQQHTEKAAARAAAKEGQKQ</sequence>
<protein>
    <submittedName>
        <fullName evidence="3">Uncharacterized protein</fullName>
    </submittedName>
</protein>
<gene>
    <name evidence="3" type="primary">Contig16280.g17345</name>
    <name evidence="3" type="ORF">STYLEM_16232</name>
</gene>
<feature type="coiled-coil region" evidence="1">
    <location>
        <begin position="32"/>
        <end position="59"/>
    </location>
</feature>
<proteinExistence type="predicted"/>
<keyword evidence="2" id="KW-0732">Signal</keyword>
<evidence type="ECO:0000256" key="2">
    <source>
        <dbReference type="SAM" id="SignalP"/>
    </source>
</evidence>
<dbReference type="InParanoid" id="A0A078AXD9"/>
<name>A0A078AXD9_STYLE</name>
<accession>A0A078AXD9</accession>
<dbReference type="EMBL" id="CCKQ01015308">
    <property type="protein sequence ID" value="CDW87130.1"/>
    <property type="molecule type" value="Genomic_DNA"/>
</dbReference>
<feature type="signal peptide" evidence="2">
    <location>
        <begin position="1"/>
        <end position="23"/>
    </location>
</feature>
<organism evidence="3 4">
    <name type="scientific">Stylonychia lemnae</name>
    <name type="common">Ciliate</name>
    <dbReference type="NCBI Taxonomy" id="5949"/>
    <lineage>
        <taxon>Eukaryota</taxon>
        <taxon>Sar</taxon>
        <taxon>Alveolata</taxon>
        <taxon>Ciliophora</taxon>
        <taxon>Intramacronucleata</taxon>
        <taxon>Spirotrichea</taxon>
        <taxon>Stichotrichia</taxon>
        <taxon>Sporadotrichida</taxon>
        <taxon>Oxytrichidae</taxon>
        <taxon>Stylonychinae</taxon>
        <taxon>Stylonychia</taxon>
    </lineage>
</organism>
<evidence type="ECO:0000256" key="1">
    <source>
        <dbReference type="SAM" id="Coils"/>
    </source>
</evidence>
<evidence type="ECO:0000313" key="4">
    <source>
        <dbReference type="Proteomes" id="UP000039865"/>
    </source>
</evidence>
<dbReference type="Proteomes" id="UP000039865">
    <property type="component" value="Unassembled WGS sequence"/>
</dbReference>